<dbReference type="AlphaFoldDB" id="A0AAW6B9K0"/>
<evidence type="ECO:0000313" key="2">
    <source>
        <dbReference type="Proteomes" id="UP001141961"/>
    </source>
</evidence>
<dbReference type="Proteomes" id="UP001141961">
    <property type="component" value="Unassembled WGS sequence"/>
</dbReference>
<gene>
    <name evidence="1" type="ORF">ODV14_04575</name>
</gene>
<reference evidence="1" key="2">
    <citation type="submission" date="2022-10" db="EMBL/GenBank/DDBJ databases">
        <authorList>
            <person name="Kostovova I."/>
            <person name="Moravkova M."/>
            <person name="Pechar R."/>
        </authorList>
    </citation>
    <scope>NUCLEOTIDE SEQUENCE</scope>
    <source>
        <strain evidence="1">M597B</strain>
    </source>
</reference>
<proteinExistence type="predicted"/>
<name>A0AAW6B9K0_LACAM</name>
<comment type="caution">
    <text evidence="1">The sequence shown here is derived from an EMBL/GenBank/DDBJ whole genome shotgun (WGS) entry which is preliminary data.</text>
</comment>
<dbReference type="EMBL" id="JAOTHD010000011">
    <property type="protein sequence ID" value="MDB6246613.1"/>
    <property type="molecule type" value="Genomic_DNA"/>
</dbReference>
<sequence>MFVQRVGNLLEVIQQLIEAYHIVGDGIVINFLTIDHNAYVRLPATNVNTETINP</sequence>
<evidence type="ECO:0000313" key="1">
    <source>
        <dbReference type="EMBL" id="MDB6246613.1"/>
    </source>
</evidence>
<protein>
    <submittedName>
        <fullName evidence="1">Uncharacterized protein</fullName>
    </submittedName>
</protein>
<reference evidence="1" key="1">
    <citation type="journal article" date="2022" name="Microorganisms">
        <title>Antibiotic Susceptibility, Resistance Gene Determinants and Corresponding Genomic Regions in Lactobacillus amylovorus Isolates Derived from Wild Boars and Domestic Pigs.</title>
        <authorList>
            <person name="Moravkova M."/>
            <person name="Kostovova I."/>
            <person name="Kavanova K."/>
            <person name="Pechar R."/>
            <person name="Stanek S."/>
            <person name="Brychta A."/>
            <person name="Zeman M."/>
            <person name="Kubasova T."/>
        </authorList>
    </citation>
    <scope>NUCLEOTIDE SEQUENCE</scope>
    <source>
        <strain evidence="1">M597B</strain>
    </source>
</reference>
<organism evidence="1 2">
    <name type="scientific">Lactobacillus amylovorus</name>
    <dbReference type="NCBI Taxonomy" id="1604"/>
    <lineage>
        <taxon>Bacteria</taxon>
        <taxon>Bacillati</taxon>
        <taxon>Bacillota</taxon>
        <taxon>Bacilli</taxon>
        <taxon>Lactobacillales</taxon>
        <taxon>Lactobacillaceae</taxon>
        <taxon>Lactobacillus</taxon>
    </lineage>
</organism>
<accession>A0AAW6B9K0</accession>